<evidence type="ECO:0000313" key="3">
    <source>
        <dbReference type="Proteomes" id="UP001066276"/>
    </source>
</evidence>
<evidence type="ECO:0000256" key="1">
    <source>
        <dbReference type="SAM" id="MobiDB-lite"/>
    </source>
</evidence>
<feature type="compositionally biased region" description="Basic and acidic residues" evidence="1">
    <location>
        <begin position="1"/>
        <end position="26"/>
    </location>
</feature>
<feature type="region of interest" description="Disordered" evidence="1">
    <location>
        <begin position="1"/>
        <end position="72"/>
    </location>
</feature>
<feature type="compositionally biased region" description="Basic and acidic residues" evidence="1">
    <location>
        <begin position="56"/>
        <end position="72"/>
    </location>
</feature>
<accession>A0AAV7PTF7</accession>
<proteinExistence type="predicted"/>
<dbReference type="EMBL" id="JANPWB010000011">
    <property type="protein sequence ID" value="KAJ1129013.1"/>
    <property type="molecule type" value="Genomic_DNA"/>
</dbReference>
<gene>
    <name evidence="2" type="ORF">NDU88_007384</name>
</gene>
<sequence>MDERRARWRADNTRGRRNWGREDAGHKGRYASEGGRSTEMSEKRERRGRKGQLEQLEERGGRKKGEAQGACEDRETRIARWHWEAVATSRSTVLLTHRKWREKQRQKGSEEVNKHIKRQAERAVGVVREVIRITAVEEKREIPENAGVIGEERINNQEHTRRG</sequence>
<comment type="caution">
    <text evidence="2">The sequence shown here is derived from an EMBL/GenBank/DDBJ whole genome shotgun (WGS) entry which is preliminary data.</text>
</comment>
<keyword evidence="3" id="KW-1185">Reference proteome</keyword>
<protein>
    <submittedName>
        <fullName evidence="2">Uncharacterized protein</fullName>
    </submittedName>
</protein>
<dbReference type="Proteomes" id="UP001066276">
    <property type="component" value="Chromosome 7"/>
</dbReference>
<evidence type="ECO:0000313" key="2">
    <source>
        <dbReference type="EMBL" id="KAJ1129013.1"/>
    </source>
</evidence>
<organism evidence="2 3">
    <name type="scientific">Pleurodeles waltl</name>
    <name type="common">Iberian ribbed newt</name>
    <dbReference type="NCBI Taxonomy" id="8319"/>
    <lineage>
        <taxon>Eukaryota</taxon>
        <taxon>Metazoa</taxon>
        <taxon>Chordata</taxon>
        <taxon>Craniata</taxon>
        <taxon>Vertebrata</taxon>
        <taxon>Euteleostomi</taxon>
        <taxon>Amphibia</taxon>
        <taxon>Batrachia</taxon>
        <taxon>Caudata</taxon>
        <taxon>Salamandroidea</taxon>
        <taxon>Salamandridae</taxon>
        <taxon>Pleurodelinae</taxon>
        <taxon>Pleurodeles</taxon>
    </lineage>
</organism>
<dbReference type="AlphaFoldDB" id="A0AAV7PTF7"/>
<name>A0AAV7PTF7_PLEWA</name>
<reference evidence="2" key="1">
    <citation type="journal article" date="2022" name="bioRxiv">
        <title>Sequencing and chromosome-scale assembly of the giantPleurodeles waltlgenome.</title>
        <authorList>
            <person name="Brown T."/>
            <person name="Elewa A."/>
            <person name="Iarovenko S."/>
            <person name="Subramanian E."/>
            <person name="Araus A.J."/>
            <person name="Petzold A."/>
            <person name="Susuki M."/>
            <person name="Suzuki K.-i.T."/>
            <person name="Hayashi T."/>
            <person name="Toyoda A."/>
            <person name="Oliveira C."/>
            <person name="Osipova E."/>
            <person name="Leigh N.D."/>
            <person name="Simon A."/>
            <person name="Yun M.H."/>
        </authorList>
    </citation>
    <scope>NUCLEOTIDE SEQUENCE</scope>
    <source>
        <strain evidence="2">20211129_DDA</strain>
        <tissue evidence="2">Liver</tissue>
    </source>
</reference>